<organism evidence="2 3">
    <name type="scientific">Lolium multiflorum</name>
    <name type="common">Italian ryegrass</name>
    <name type="synonym">Lolium perenne subsp. multiflorum</name>
    <dbReference type="NCBI Taxonomy" id="4521"/>
    <lineage>
        <taxon>Eukaryota</taxon>
        <taxon>Viridiplantae</taxon>
        <taxon>Streptophyta</taxon>
        <taxon>Embryophyta</taxon>
        <taxon>Tracheophyta</taxon>
        <taxon>Spermatophyta</taxon>
        <taxon>Magnoliopsida</taxon>
        <taxon>Liliopsida</taxon>
        <taxon>Poales</taxon>
        <taxon>Poaceae</taxon>
        <taxon>BOP clade</taxon>
        <taxon>Pooideae</taxon>
        <taxon>Poodae</taxon>
        <taxon>Poeae</taxon>
        <taxon>Poeae Chloroplast Group 2 (Poeae type)</taxon>
        <taxon>Loliodinae</taxon>
        <taxon>Loliinae</taxon>
        <taxon>Lolium</taxon>
    </lineage>
</organism>
<keyword evidence="1" id="KW-1133">Transmembrane helix</keyword>
<evidence type="ECO:0000313" key="3">
    <source>
        <dbReference type="Proteomes" id="UP001231189"/>
    </source>
</evidence>
<dbReference type="AlphaFoldDB" id="A0AAD8W3S9"/>
<evidence type="ECO:0000256" key="1">
    <source>
        <dbReference type="SAM" id="Phobius"/>
    </source>
</evidence>
<dbReference type="PANTHER" id="PTHR47481:SF31">
    <property type="entry name" value="OS01G0873500 PROTEIN"/>
    <property type="match status" value="1"/>
</dbReference>
<dbReference type="Proteomes" id="UP001231189">
    <property type="component" value="Unassembled WGS sequence"/>
</dbReference>
<comment type="caution">
    <text evidence="2">The sequence shown here is derived from an EMBL/GenBank/DDBJ whole genome shotgun (WGS) entry which is preliminary data.</text>
</comment>
<dbReference type="PANTHER" id="PTHR47481">
    <property type="match status" value="1"/>
</dbReference>
<proteinExistence type="predicted"/>
<reference evidence="2" key="1">
    <citation type="submission" date="2023-07" db="EMBL/GenBank/DDBJ databases">
        <title>A chromosome-level genome assembly of Lolium multiflorum.</title>
        <authorList>
            <person name="Chen Y."/>
            <person name="Copetti D."/>
            <person name="Kolliker R."/>
            <person name="Studer B."/>
        </authorList>
    </citation>
    <scope>NUCLEOTIDE SEQUENCE</scope>
    <source>
        <strain evidence="2">02402/16</strain>
        <tissue evidence="2">Leaf</tissue>
    </source>
</reference>
<feature type="transmembrane region" description="Helical" evidence="1">
    <location>
        <begin position="328"/>
        <end position="349"/>
    </location>
</feature>
<keyword evidence="1" id="KW-0472">Membrane</keyword>
<dbReference type="Pfam" id="PF14223">
    <property type="entry name" value="Retrotran_gag_2"/>
    <property type="match status" value="1"/>
</dbReference>
<protein>
    <submittedName>
        <fullName evidence="2">Uncharacterized protein</fullName>
    </submittedName>
</protein>
<sequence length="396" mass="42954">MDIELHRSLDSALITKGGTSEKVLNILLIGDIETIGGRRNLNPKKVAKRTKISHEKLITKASLDKGNVLRVVTCDDHVIDIKKKESPTTRRCVDKERRVMCAGDKASRCHHRGKTLKPGTRGLLKAIERAPEMTDHTIGNRVPMRPLFRLDCQAPSLAAVFIESAMASSSQNPPIYLGLPPRELLTRENHPTWRSQVLPAIRGAQLVGLLDGTDCAPPAQVVDVPADPATGAPAKMKANPEYAAWISRDQIVLSYLLQSLHPKEVLPHVHRIETTAGVWRAIEEMFAAQSEAKVTNLLVALANTKKLQMTTAEFLSKMQRNGALAPPMMETTTTILVVMTAVMVVAMIAVMDDGMIVPTKAVVVAVVIKEVAVVVAVVIKEVAVVVGVDVAAPHPG</sequence>
<accession>A0AAD8W3S9</accession>
<gene>
    <name evidence="2" type="ORF">QYE76_006929</name>
</gene>
<keyword evidence="1" id="KW-0812">Transmembrane</keyword>
<name>A0AAD8W3S9_LOLMU</name>
<keyword evidence="3" id="KW-1185">Reference proteome</keyword>
<dbReference type="EMBL" id="JAUUTY010000005">
    <property type="protein sequence ID" value="KAK1632614.1"/>
    <property type="molecule type" value="Genomic_DNA"/>
</dbReference>
<evidence type="ECO:0000313" key="2">
    <source>
        <dbReference type="EMBL" id="KAK1632614.1"/>
    </source>
</evidence>